<dbReference type="GO" id="GO:0036064">
    <property type="term" value="C:ciliary basal body"/>
    <property type="evidence" value="ECO:0007669"/>
    <property type="project" value="TreeGrafter"/>
</dbReference>
<protein>
    <recommendedName>
        <fullName evidence="3">TBC1 domain family member 31</fullName>
    </recommendedName>
</protein>
<keyword evidence="5 12" id="KW-0853">WD repeat</keyword>
<dbReference type="InterPro" id="IPR035969">
    <property type="entry name" value="Rab-GAP_TBC_sf"/>
</dbReference>
<organism evidence="16 17">
    <name type="scientific">Gryllus longicercus</name>
    <dbReference type="NCBI Taxonomy" id="2509291"/>
    <lineage>
        <taxon>Eukaryota</taxon>
        <taxon>Metazoa</taxon>
        <taxon>Ecdysozoa</taxon>
        <taxon>Arthropoda</taxon>
        <taxon>Hexapoda</taxon>
        <taxon>Insecta</taxon>
        <taxon>Pterygota</taxon>
        <taxon>Neoptera</taxon>
        <taxon>Polyneoptera</taxon>
        <taxon>Orthoptera</taxon>
        <taxon>Ensifera</taxon>
        <taxon>Gryllidea</taxon>
        <taxon>Grylloidea</taxon>
        <taxon>Gryllidae</taxon>
        <taxon>Gryllinae</taxon>
        <taxon>Gryllus</taxon>
    </lineage>
</organism>
<comment type="caution">
    <text evidence="16">The sequence shown here is derived from an EMBL/GenBank/DDBJ whole genome shotgun (WGS) entry which is preliminary data.</text>
</comment>
<evidence type="ECO:0000313" key="17">
    <source>
        <dbReference type="Proteomes" id="UP001378592"/>
    </source>
</evidence>
<dbReference type="InterPro" id="IPR000195">
    <property type="entry name" value="Rab-GAP-TBC_dom"/>
</dbReference>
<evidence type="ECO:0000256" key="1">
    <source>
        <dbReference type="ARBA" id="ARBA00004120"/>
    </source>
</evidence>
<dbReference type="SMART" id="SM00320">
    <property type="entry name" value="WD40"/>
    <property type="match status" value="4"/>
</dbReference>
<evidence type="ECO:0000256" key="2">
    <source>
        <dbReference type="ARBA" id="ARBA00004607"/>
    </source>
</evidence>
<comment type="subcellular location">
    <subcellularLocation>
        <location evidence="1">Cytoplasm</location>
        <location evidence="1">Cytoskeleton</location>
        <location evidence="1">Cilium basal body</location>
    </subcellularLocation>
    <subcellularLocation>
        <location evidence="2">Cytoplasm</location>
        <location evidence="2">Cytoskeleton</location>
        <location evidence="2">Microtubule organizing center</location>
        <location evidence="2">Centrosome</location>
        <location evidence="2">Centriolar satellite</location>
    </subcellularLocation>
</comment>
<dbReference type="SUPFAM" id="SSF47923">
    <property type="entry name" value="Ypt/Rab-GAP domain of gyp1p"/>
    <property type="match status" value="1"/>
</dbReference>
<dbReference type="InterPro" id="IPR001680">
    <property type="entry name" value="WD40_rpt"/>
</dbReference>
<dbReference type="InterPro" id="IPR051570">
    <property type="entry name" value="TBC1_cilium_biogenesis"/>
</dbReference>
<dbReference type="InterPro" id="IPR036322">
    <property type="entry name" value="WD40_repeat_dom_sf"/>
</dbReference>
<sequence>MDVYVSSKADRPDGVPKQSFQLKDPRKDGLVLQVHHTVPGLHGEIRRVRFVLVTFNDLGEELAACDHRGNIFVIDLAGCKFWLLVNLGSCSVLSFSPVNKTDLVVGTANGTLNIVNTEVGKTVGVLKGHASSVNKLSFAKKRFCLSSSSKEAIIWDLQSNSQVHRLNLRTDILLKQVFFMPVSDNILACFQDDAIHIWSFETFQCIKQIIPEAWKNHHVKTIAFTRNGRAMVLGGHTPSIIIFDLDNWKVKKVIEMPVGISGVRHLEFIPGLFDGGANKFLGILSEKCGMYFFNTEDQLFLPITGNLTSGLRIFTCSTPGKYLSFILHTGEINIYKSSKLIEMDCQQENNDFLTKEKPQTQNIRHDPSEYRQNVQRRQKSAAQHLQEVHREIQDTLDLQKLLPILKEFGEYPEAYRALIWKTILQLPYNKSSYVGLVNRDCNPAYLHLEEQYPLENRSILKNLKRLLSCLSHWCALFGEVKFLPLFVFPFVKVFQNDPFACFEAVATIIVNWCQHWFEYFPFPPVNVLAMIENVLAESDPELMHFYYKTGITSRVYAWPLLEVAFTEVLSVTEWKQLWDHVLSNEPAFLLMAVVAYNISCRSALQLCQNLDDFDHFFHNQNAIDMKRFISKTYSLCRKTSDDIHPRQYLQSFTPLPKDSYPAFNQYPKFIVDYQAEQLERIRKEEEEILHEQEEAEEQRLAQEHLMKEDMRKELQEARLLRLEGEYKKIVEKEEERLAVQRQKISALRRDLRARELELLDQARNKLSNQLTMKRSVVVDRLLNDIAHKREQDYNYLARAEEDLKSHLTEMLVQKQRLQMQIDKSLAETSPSIHHRLIQHQQAQLRKEISKLRQEAKQGQHSRLIDINAQLSALDARLKQAEVDLAKEMVEGQLNLINVERNSHISQLERTTKVLEEEVQNLLQKLAILHLAENQKTFRENKAVNPGRDITQQQHPAVHSHFKEQVSNDNFGNEMFDSLEMQNKCVTEGYNYQARNGAGFQERGCKQEETRHFSWEPSMLFLGNSRSPSYYQRQQNAVKSAMDIREQVLNSIKYKS</sequence>
<keyword evidence="6" id="KW-0677">Repeat</keyword>
<dbReference type="GO" id="GO:0060090">
    <property type="term" value="F:molecular adaptor activity"/>
    <property type="evidence" value="ECO:0007669"/>
    <property type="project" value="UniProtKB-ARBA"/>
</dbReference>
<keyword evidence="10" id="KW-0966">Cell projection</keyword>
<keyword evidence="8 13" id="KW-0175">Coiled coil</keyword>
<evidence type="ECO:0000259" key="15">
    <source>
        <dbReference type="PROSITE" id="PS50086"/>
    </source>
</evidence>
<dbReference type="Proteomes" id="UP001378592">
    <property type="component" value="Unassembled WGS sequence"/>
</dbReference>
<dbReference type="Gene3D" id="2.130.10.10">
    <property type="entry name" value="YVTN repeat-like/Quinoprotein amine dehydrogenase"/>
    <property type="match status" value="1"/>
</dbReference>
<evidence type="ECO:0000256" key="9">
    <source>
        <dbReference type="ARBA" id="ARBA00023212"/>
    </source>
</evidence>
<dbReference type="PANTHER" id="PTHR19853">
    <property type="entry name" value="WD REPEAT CONTAINING PROTEIN 3 WDR3"/>
    <property type="match status" value="1"/>
</dbReference>
<evidence type="ECO:0000256" key="3">
    <source>
        <dbReference type="ARBA" id="ARBA00014199"/>
    </source>
</evidence>
<proteinExistence type="predicted"/>
<keyword evidence="4" id="KW-0963">Cytoplasm</keyword>
<keyword evidence="17" id="KW-1185">Reference proteome</keyword>
<dbReference type="FunFam" id="1.10.472.80:FF:000022">
    <property type="entry name" value="TBC1 domain family, member 31"/>
    <property type="match status" value="1"/>
</dbReference>
<reference evidence="16 17" key="1">
    <citation type="submission" date="2024-03" db="EMBL/GenBank/DDBJ databases">
        <title>The genome assembly and annotation of the cricket Gryllus longicercus Weissman &amp; Gray.</title>
        <authorList>
            <person name="Szrajer S."/>
            <person name="Gray D."/>
            <person name="Ylla G."/>
        </authorList>
    </citation>
    <scope>NUCLEOTIDE SEQUENCE [LARGE SCALE GENOMIC DNA]</scope>
    <source>
        <strain evidence="16">DAG 2021-001</strain>
        <tissue evidence="16">Whole body minus gut</tissue>
    </source>
</reference>
<dbReference type="InterPro" id="IPR015943">
    <property type="entry name" value="WD40/YVTN_repeat-like_dom_sf"/>
</dbReference>
<evidence type="ECO:0000256" key="12">
    <source>
        <dbReference type="PROSITE-ProRule" id="PRU00221"/>
    </source>
</evidence>
<evidence type="ECO:0000256" key="14">
    <source>
        <dbReference type="SAM" id="MobiDB-lite"/>
    </source>
</evidence>
<evidence type="ECO:0000256" key="11">
    <source>
        <dbReference type="ARBA" id="ARBA00034464"/>
    </source>
</evidence>
<evidence type="ECO:0000313" key="16">
    <source>
        <dbReference type="EMBL" id="KAK7790939.1"/>
    </source>
</evidence>
<dbReference type="EMBL" id="JAZDUA010000576">
    <property type="protein sequence ID" value="KAK7790939.1"/>
    <property type="molecule type" value="Genomic_DNA"/>
</dbReference>
<accession>A0AAN9V3G5</accession>
<comment type="function">
    <text evidence="11">Molecular adapter which is involved in cilium biogenesis. Part of a functional complex including OFD1 a centriolar protein involved in cilium assembly. Could regulate the cAMP-dependent phosphorylation of OFD1, and its subsequent ubiquitination by PJA2 which ultimately leads to its proteasomal degradation.</text>
</comment>
<dbReference type="GO" id="GO:0034451">
    <property type="term" value="C:centriolar satellite"/>
    <property type="evidence" value="ECO:0007669"/>
    <property type="project" value="UniProtKB-SubCell"/>
</dbReference>
<feature type="region of interest" description="Disordered" evidence="14">
    <location>
        <begin position="1"/>
        <end position="21"/>
    </location>
</feature>
<name>A0AAN9V3G5_9ORTH</name>
<feature type="domain" description="Rab-GAP TBC" evidence="15">
    <location>
        <begin position="410"/>
        <end position="585"/>
    </location>
</feature>
<evidence type="ECO:0000256" key="5">
    <source>
        <dbReference type="ARBA" id="ARBA00022574"/>
    </source>
</evidence>
<dbReference type="PANTHER" id="PTHR19853:SF1">
    <property type="entry name" value="TBC1 DOMAIN FAMILY MEMBER 31"/>
    <property type="match status" value="1"/>
</dbReference>
<dbReference type="Pfam" id="PF00566">
    <property type="entry name" value="RabGAP-TBC"/>
    <property type="match status" value="1"/>
</dbReference>
<dbReference type="PROSITE" id="PS50086">
    <property type="entry name" value="TBC_RABGAP"/>
    <property type="match status" value="1"/>
</dbReference>
<keyword evidence="9" id="KW-0206">Cytoskeleton</keyword>
<dbReference type="AlphaFoldDB" id="A0AAN9V3G5"/>
<evidence type="ECO:0000256" key="10">
    <source>
        <dbReference type="ARBA" id="ARBA00023273"/>
    </source>
</evidence>
<dbReference type="GO" id="GO:0060271">
    <property type="term" value="P:cilium assembly"/>
    <property type="evidence" value="ECO:0007669"/>
    <property type="project" value="UniProtKB-ARBA"/>
</dbReference>
<feature type="repeat" description="WD" evidence="12">
    <location>
        <begin position="126"/>
        <end position="165"/>
    </location>
</feature>
<evidence type="ECO:0000256" key="7">
    <source>
        <dbReference type="ARBA" id="ARBA00022794"/>
    </source>
</evidence>
<feature type="coiled-coil region" evidence="13">
    <location>
        <begin position="834"/>
        <end position="924"/>
    </location>
</feature>
<evidence type="ECO:0000256" key="13">
    <source>
        <dbReference type="SAM" id="Coils"/>
    </source>
</evidence>
<gene>
    <name evidence="16" type="ORF">R5R35_005871</name>
</gene>
<evidence type="ECO:0000256" key="6">
    <source>
        <dbReference type="ARBA" id="ARBA00022737"/>
    </source>
</evidence>
<dbReference type="Gene3D" id="1.10.472.80">
    <property type="entry name" value="Ypt/Rab-GAP domain of gyp1p, domain 3"/>
    <property type="match status" value="1"/>
</dbReference>
<dbReference type="SUPFAM" id="SSF50978">
    <property type="entry name" value="WD40 repeat-like"/>
    <property type="match status" value="1"/>
</dbReference>
<evidence type="ECO:0000256" key="8">
    <source>
        <dbReference type="ARBA" id="ARBA00023054"/>
    </source>
</evidence>
<keyword evidence="7" id="KW-0970">Cilium biogenesis/degradation</keyword>
<evidence type="ECO:0000256" key="4">
    <source>
        <dbReference type="ARBA" id="ARBA00022490"/>
    </source>
</evidence>
<dbReference type="PROSITE" id="PS50082">
    <property type="entry name" value="WD_REPEATS_2"/>
    <property type="match status" value="1"/>
</dbReference>
<feature type="coiled-coil region" evidence="13">
    <location>
        <begin position="674"/>
        <end position="750"/>
    </location>
</feature>